<dbReference type="InterPro" id="IPR004087">
    <property type="entry name" value="KH_dom"/>
</dbReference>
<feature type="region of interest" description="Disordered" evidence="2">
    <location>
        <begin position="1672"/>
        <end position="1704"/>
    </location>
</feature>
<dbReference type="RefSeq" id="XP_006817929.1">
    <property type="nucleotide sequence ID" value="XM_006817866.1"/>
</dbReference>
<keyword evidence="1" id="KW-0694">RNA-binding</keyword>
<keyword evidence="4" id="KW-1185">Reference proteome</keyword>
<proteinExistence type="predicted"/>
<dbReference type="SUPFAM" id="SSF54791">
    <property type="entry name" value="Eukaryotic type KH-domain (KH-domain type I)"/>
    <property type="match status" value="1"/>
</dbReference>
<dbReference type="PROSITE" id="PS50084">
    <property type="entry name" value="KH_TYPE_1"/>
    <property type="match status" value="1"/>
</dbReference>
<evidence type="ECO:0000256" key="2">
    <source>
        <dbReference type="SAM" id="MobiDB-lite"/>
    </source>
</evidence>
<feature type="compositionally biased region" description="Basic and acidic residues" evidence="2">
    <location>
        <begin position="1497"/>
        <end position="1509"/>
    </location>
</feature>
<feature type="compositionally biased region" description="Basic and acidic residues" evidence="2">
    <location>
        <begin position="1551"/>
        <end position="1570"/>
    </location>
</feature>
<dbReference type="Proteomes" id="UP000694865">
    <property type="component" value="Unplaced"/>
</dbReference>
<feature type="compositionally biased region" description="Polar residues" evidence="2">
    <location>
        <begin position="801"/>
        <end position="813"/>
    </location>
</feature>
<evidence type="ECO:0000313" key="5">
    <source>
        <dbReference type="RefSeq" id="XP_006817929.1"/>
    </source>
</evidence>
<feature type="compositionally biased region" description="Polar residues" evidence="2">
    <location>
        <begin position="423"/>
        <end position="433"/>
    </location>
</feature>
<feature type="compositionally biased region" description="Polar residues" evidence="2">
    <location>
        <begin position="773"/>
        <end position="783"/>
    </location>
</feature>
<feature type="region of interest" description="Disordered" evidence="2">
    <location>
        <begin position="738"/>
        <end position="830"/>
    </location>
</feature>
<feature type="region of interest" description="Disordered" evidence="2">
    <location>
        <begin position="208"/>
        <end position="236"/>
    </location>
</feature>
<feature type="compositionally biased region" description="Basic and acidic residues" evidence="2">
    <location>
        <begin position="1"/>
        <end position="13"/>
    </location>
</feature>
<name>A0ABM0MD38_SACKO</name>
<feature type="domain" description="K Homology" evidence="3">
    <location>
        <begin position="1706"/>
        <end position="1776"/>
    </location>
</feature>
<feature type="compositionally biased region" description="Basic and acidic residues" evidence="2">
    <location>
        <begin position="1373"/>
        <end position="1384"/>
    </location>
</feature>
<feature type="compositionally biased region" description="Basic and acidic residues" evidence="2">
    <location>
        <begin position="1444"/>
        <end position="1472"/>
    </location>
</feature>
<gene>
    <name evidence="5" type="primary">LOC102807873</name>
</gene>
<dbReference type="CDD" id="cd00105">
    <property type="entry name" value="KH-I"/>
    <property type="match status" value="1"/>
</dbReference>
<dbReference type="InterPro" id="IPR004088">
    <property type="entry name" value="KH_dom_type_1"/>
</dbReference>
<sequence length="1778" mass="194768">MRDDDDAFNRPSEESASDLMAKPQGAENETEMISEADDKMCDTIITDNTCHMGMRNNEVIDVAADLNELNPISNGVSRNTESVVVCDSNEGTTCESEGVESPVGSGVLSTSYAEGDLTVSGMNVGLALCITGIKNTDDSVNGMDKQEESKGVAEERDLHTVITERTEQAFMSVATDKNIPKNASAGELLNSDSRGNDEDVTDVCKEIRDADADGFGGESHGDTRNDGDEQETPNTLEKKCARVDDVDTTSENTFSAISRSDIYDNIHLESVSEIQEIKKRATSEDSNTICTLKVGGKEENDIGDVKITSIGENESGADSCSDHDSVTQSGAIKTGADISETLAVARQPLINEETGLPSTEENLRLGEHDFETGLKARPQCKGENFDKGGDQQQDMNTAQHLPDVEHQPEILHPLKAVRDVEFTSQPRLTTSNEHALMTKDDPNEDVQPETETGPKNYPKPETNDRGRNVVSGATENTYQLRDSLENTNKDEPRAMVTSDNVTLPSHDAIVTTGHDMVTSSDVTLPRGNVTTDCFNQPQVFDNDDHDIVAAVVDQQSSIEHSDENVKLLDEKVIESLTDTVEPMPIDNRMCDGHSPEPINVADSDSDIKLAPEIGKVTTNSNISRGQLPNANDVKSAILLDNEDIDADADVSMSDSGAPVSALSEAETKTIAEAQVESPTTEDTKYNILESTNNVNVTVDSKAIDDSHVIGEKQDNSDEGYKRDISLGSTIDDISSISTPVFESAPPTGQSSPYVPPDGVTRTEEIATEAIPVTSEQNSKTGESSELVPSKSTVKTECVENSGESQDLPSSTNDAARPGDEGKIIDSKNNNLPITPNDKCISTNETLETLNRNTHEEKIDDEIRGCTGNDQITKSGVEDVQTTDACVILSPDTAEPCERNDVITNDESAAATSALDVTNTPDTVTMQDHNKNTPTTAPVNAEKNPATENKTLEEHGNRVVRDKTYTRVYTAIESAFDVSGSDESSGDTNRVLKTRIIERSTSLFGKNEKTEVANRLVDMPTEQRADDTIEPIPSAQIDPAKQRAPKTDVEGASTRNPEEYLHIARQTEYSDKSSTKENQNGEHEKVQETIKTIVTEKDGGSPVESKQVEIEVTSREVFPKVVITPNPTELREDESETERQRANIIGNEPSEDVLKTIPAVRQDCLNIKNVGKERRRSLEIKEEGFSMVVLSADECDDVDPVPRKGDIVKPVTVRNGNSCNETKRKCPSEINNSGITRAENKCSPELSPTHAAKPVLENTKDIAIIKKQPGPDVDKRQSRFSQLNSGTPAKVVETIDEAVMSDIDKPPEFLEFELIAMDRDSDSDLERVKGNKGHATVTVVACNRDQEEPESDTAYIAELRDLMPIPSGYDSDIDSSHQEKCEDTSKKRRRRRHSIKEVGTEKQISKQMLPTDEDEFPKDRKNSKSSAKQTKTDIHQVGTAPPTLKKTENSKNAKERNEKSKQEKIIKLPEKAENVSTDNKGVLLDTETKKNQSSGKKTKQEKTKGPEVDHRKKIAPKTEQMEDIEPSFGDINEVENITIPPSGGTGRKGRKLAKEAKDKLDGILKKSDSTKNAKKKPPKDVGNAVRTLARLQAETPQESKDPTTAQTHPMTTDAKKRKKRKAKKSPTSVSETPPASDAREVKSVSVGVQVDDVISRSKVAVRDRGVQVSLEVTEEEDDVEDTASEMSEDRRTMNSVSKSESQSTECGNYVTEFPYPAGSMPRLIGRKGKNIRQIANRTGTVITNHPSDVKEFHLIRIEAEHPKKLWMAMMIIQKEPRRD</sequence>
<feature type="compositionally biased region" description="Acidic residues" evidence="2">
    <location>
        <begin position="1672"/>
        <end position="1682"/>
    </location>
</feature>
<evidence type="ECO:0000259" key="3">
    <source>
        <dbReference type="SMART" id="SM00322"/>
    </source>
</evidence>
<reference evidence="5" key="1">
    <citation type="submission" date="2025-08" db="UniProtKB">
        <authorList>
            <consortium name="RefSeq"/>
        </authorList>
    </citation>
    <scope>IDENTIFICATION</scope>
    <source>
        <tissue evidence="5">Testes</tissue>
    </source>
</reference>
<feature type="compositionally biased region" description="Basic and acidic residues" evidence="2">
    <location>
        <begin position="816"/>
        <end position="825"/>
    </location>
</feature>
<dbReference type="Pfam" id="PF00013">
    <property type="entry name" value="KH_1"/>
    <property type="match status" value="1"/>
</dbReference>
<evidence type="ECO:0000313" key="4">
    <source>
        <dbReference type="Proteomes" id="UP000694865"/>
    </source>
</evidence>
<organism evidence="4 5">
    <name type="scientific">Saccoglossus kowalevskii</name>
    <name type="common">Acorn worm</name>
    <dbReference type="NCBI Taxonomy" id="10224"/>
    <lineage>
        <taxon>Eukaryota</taxon>
        <taxon>Metazoa</taxon>
        <taxon>Hemichordata</taxon>
        <taxon>Enteropneusta</taxon>
        <taxon>Harrimaniidae</taxon>
        <taxon>Saccoglossus</taxon>
    </lineage>
</organism>
<dbReference type="GeneID" id="102807873"/>
<feature type="compositionally biased region" description="Basic and acidic residues" evidence="2">
    <location>
        <begin position="1067"/>
        <end position="1085"/>
    </location>
</feature>
<feature type="region of interest" description="Disordered" evidence="2">
    <location>
        <begin position="919"/>
        <end position="942"/>
    </location>
</feature>
<feature type="region of interest" description="Disordered" evidence="2">
    <location>
        <begin position="375"/>
        <end position="395"/>
    </location>
</feature>
<evidence type="ECO:0000256" key="1">
    <source>
        <dbReference type="PROSITE-ProRule" id="PRU00117"/>
    </source>
</evidence>
<feature type="region of interest" description="Disordered" evidence="2">
    <location>
        <begin position="423"/>
        <end position="476"/>
    </location>
</feature>
<dbReference type="InterPro" id="IPR036612">
    <property type="entry name" value="KH_dom_type_1_sf"/>
</dbReference>
<feature type="region of interest" description="Disordered" evidence="2">
    <location>
        <begin position="1038"/>
        <end position="1085"/>
    </location>
</feature>
<feature type="region of interest" description="Disordered" evidence="2">
    <location>
        <begin position="1365"/>
        <end position="1643"/>
    </location>
</feature>
<feature type="region of interest" description="Disordered" evidence="2">
    <location>
        <begin position="1"/>
        <end position="29"/>
    </location>
</feature>
<feature type="compositionally biased region" description="Basic and acidic residues" evidence="2">
    <location>
        <begin position="1394"/>
        <end position="1403"/>
    </location>
</feature>
<feature type="compositionally biased region" description="Polar residues" evidence="2">
    <location>
        <begin position="1692"/>
        <end position="1704"/>
    </location>
</feature>
<dbReference type="SMART" id="SM00322">
    <property type="entry name" value="KH"/>
    <property type="match status" value="1"/>
</dbReference>
<feature type="compositionally biased region" description="Polar residues" evidence="2">
    <location>
        <begin position="919"/>
        <end position="937"/>
    </location>
</feature>
<feature type="compositionally biased region" description="Basic residues" evidence="2">
    <location>
        <begin position="1614"/>
        <end position="1623"/>
    </location>
</feature>
<accession>A0ABM0MD38</accession>
<protein>
    <submittedName>
        <fullName evidence="5">Uncharacterized protein LOC102807873</fullName>
    </submittedName>
</protein>